<evidence type="ECO:0000313" key="3">
    <source>
        <dbReference type="EMBL" id="RYP88274.1"/>
    </source>
</evidence>
<feature type="transmembrane region" description="Helical" evidence="2">
    <location>
        <begin position="178"/>
        <end position="199"/>
    </location>
</feature>
<feature type="transmembrane region" description="Helical" evidence="2">
    <location>
        <begin position="149"/>
        <end position="166"/>
    </location>
</feature>
<evidence type="ECO:0008006" key="5">
    <source>
        <dbReference type="Google" id="ProtNLM"/>
    </source>
</evidence>
<organism evidence="3 4">
    <name type="scientific">Nocardioides guangzhouensis</name>
    <dbReference type="NCBI Taxonomy" id="2497878"/>
    <lineage>
        <taxon>Bacteria</taxon>
        <taxon>Bacillati</taxon>
        <taxon>Actinomycetota</taxon>
        <taxon>Actinomycetes</taxon>
        <taxon>Propionibacteriales</taxon>
        <taxon>Nocardioidaceae</taxon>
        <taxon>Nocardioides</taxon>
    </lineage>
</organism>
<dbReference type="Proteomes" id="UP000295198">
    <property type="component" value="Unassembled WGS sequence"/>
</dbReference>
<gene>
    <name evidence="3" type="ORF">EKO23_02755</name>
</gene>
<dbReference type="AlphaFoldDB" id="A0A4Q4ZLF0"/>
<keyword evidence="2" id="KW-1133">Transmembrane helix</keyword>
<reference evidence="3 4" key="1">
    <citation type="submission" date="2019-01" db="EMBL/GenBank/DDBJ databases">
        <title>Nocardioides guangzhouensis sp. nov., an actinobacterium isolated from soil.</title>
        <authorList>
            <person name="Fu Y."/>
            <person name="Cai Y."/>
            <person name="Lin Z."/>
            <person name="Chen P."/>
        </authorList>
    </citation>
    <scope>NUCLEOTIDE SEQUENCE [LARGE SCALE GENOMIC DNA]</scope>
    <source>
        <strain evidence="3 4">130</strain>
    </source>
</reference>
<evidence type="ECO:0000256" key="2">
    <source>
        <dbReference type="SAM" id="Phobius"/>
    </source>
</evidence>
<dbReference type="EMBL" id="SDKM01000003">
    <property type="protein sequence ID" value="RYP88274.1"/>
    <property type="molecule type" value="Genomic_DNA"/>
</dbReference>
<keyword evidence="2" id="KW-0812">Transmembrane</keyword>
<feature type="transmembrane region" description="Helical" evidence="2">
    <location>
        <begin position="125"/>
        <end position="142"/>
    </location>
</feature>
<feature type="region of interest" description="Disordered" evidence="1">
    <location>
        <begin position="1"/>
        <end position="22"/>
    </location>
</feature>
<feature type="transmembrane region" description="Helical" evidence="2">
    <location>
        <begin position="47"/>
        <end position="68"/>
    </location>
</feature>
<comment type="caution">
    <text evidence="3">The sequence shown here is derived from an EMBL/GenBank/DDBJ whole genome shotgun (WGS) entry which is preliminary data.</text>
</comment>
<protein>
    <recommendedName>
        <fullName evidence="5">DoxX family membrane protein</fullName>
    </recommendedName>
</protein>
<keyword evidence="2" id="KW-0472">Membrane</keyword>
<dbReference type="OrthoDB" id="3253635at2"/>
<evidence type="ECO:0000256" key="1">
    <source>
        <dbReference type="SAM" id="MobiDB-lite"/>
    </source>
</evidence>
<proteinExistence type="predicted"/>
<sequence length="215" mass="22981">MATLHRHHSRDAGTPANAPQVTTDVGAESGTVLTAAGEQQSLRVTGWLARSLAVLRIAFGLTFLWAFFDKLFALGYHTGYDQAGNLDRFGDAAWINGGSPTEGFLKFGADGPFKDFYNGIAGDAWADWLFMAGLLGIGLALTLGIGMRVAAATGALLYVLMWTVVLPPENNPVLDDHLLGAISLVVLALALAGDTWGLGKLWGSVKMVRQHTWLR</sequence>
<evidence type="ECO:0000313" key="4">
    <source>
        <dbReference type="Proteomes" id="UP000295198"/>
    </source>
</evidence>
<keyword evidence="4" id="KW-1185">Reference proteome</keyword>
<name>A0A4Q4ZLF0_9ACTN</name>
<dbReference type="RefSeq" id="WP_134713849.1">
    <property type="nucleotide sequence ID" value="NZ_SDKM01000003.1"/>
</dbReference>
<accession>A0A4Q4ZLF0</accession>